<dbReference type="EMBL" id="GDQN01003284">
    <property type="protein sequence ID" value="JAT87770.1"/>
    <property type="molecule type" value="Transcribed_RNA"/>
</dbReference>
<dbReference type="OrthoDB" id="20727at2759"/>
<dbReference type="AlphaFoldDB" id="A0A1E1WL81"/>
<protein>
    <submittedName>
        <fullName evidence="2">Uncharacterized protein</fullName>
    </submittedName>
</protein>
<reference evidence="2" key="1">
    <citation type="submission" date="2015-09" db="EMBL/GenBank/DDBJ databases">
        <title>De novo assembly of Pectinophora gossypiella (Pink Bollworm) gut transcriptome.</title>
        <authorList>
            <person name="Tassone E.E."/>
        </authorList>
    </citation>
    <scope>NUCLEOTIDE SEQUENCE</scope>
</reference>
<evidence type="ECO:0000313" key="2">
    <source>
        <dbReference type="EMBL" id="JAT87770.1"/>
    </source>
</evidence>
<name>A0A1E1WL81_PECGO</name>
<evidence type="ECO:0000256" key="1">
    <source>
        <dbReference type="SAM" id="MobiDB-lite"/>
    </source>
</evidence>
<proteinExistence type="predicted"/>
<organism evidence="2">
    <name type="scientific">Pectinophora gossypiella</name>
    <name type="common">Cotton pink bollworm</name>
    <name type="synonym">Depressaria gossypiella</name>
    <dbReference type="NCBI Taxonomy" id="13191"/>
    <lineage>
        <taxon>Eukaryota</taxon>
        <taxon>Metazoa</taxon>
        <taxon>Ecdysozoa</taxon>
        <taxon>Arthropoda</taxon>
        <taxon>Hexapoda</taxon>
        <taxon>Insecta</taxon>
        <taxon>Pterygota</taxon>
        <taxon>Neoptera</taxon>
        <taxon>Endopterygota</taxon>
        <taxon>Lepidoptera</taxon>
        <taxon>Glossata</taxon>
        <taxon>Ditrysia</taxon>
        <taxon>Gelechioidea</taxon>
        <taxon>Gelechiidae</taxon>
        <taxon>Apatetrinae</taxon>
        <taxon>Pectinophora</taxon>
    </lineage>
</organism>
<accession>A0A1E1WL81</accession>
<feature type="region of interest" description="Disordered" evidence="1">
    <location>
        <begin position="1"/>
        <end position="59"/>
    </location>
</feature>
<sequence length="135" mass="14556">MSANKGFQTKIPDDDNSDSGFLSGPIDRLPGDPEESQEESKESVGASDSGNVKCDNEQRGDLDSGLDLCMSECLQSLRVSDTPAPLPLEGADIPPLAFLFQQDDDGDTQLHISAVHGCQKSVSTLIRVCPDKYWL</sequence>
<gene>
    <name evidence="2" type="ORF">g.7649</name>
</gene>
<feature type="non-terminal residue" evidence="2">
    <location>
        <position position="135"/>
    </location>
</feature>